<feature type="compositionally biased region" description="Basic and acidic residues" evidence="6">
    <location>
        <begin position="710"/>
        <end position="726"/>
    </location>
</feature>
<evidence type="ECO:0000313" key="9">
    <source>
        <dbReference type="EMBL" id="GAA2142301.1"/>
    </source>
</evidence>
<dbReference type="EC" id="2.7.13.3" evidence="2"/>
<accession>A0ABN2ZHF2</accession>
<evidence type="ECO:0000256" key="1">
    <source>
        <dbReference type="ARBA" id="ARBA00000085"/>
    </source>
</evidence>
<keyword evidence="4" id="KW-0808">Transferase</keyword>
<keyword evidence="7" id="KW-0812">Transmembrane</keyword>
<feature type="transmembrane region" description="Helical" evidence="7">
    <location>
        <begin position="30"/>
        <end position="53"/>
    </location>
</feature>
<feature type="compositionally biased region" description="Basic and acidic residues" evidence="6">
    <location>
        <begin position="950"/>
        <end position="974"/>
    </location>
</feature>
<reference evidence="9 10" key="1">
    <citation type="journal article" date="2019" name="Int. J. Syst. Evol. Microbiol.">
        <title>The Global Catalogue of Microorganisms (GCM) 10K type strain sequencing project: providing services to taxonomists for standard genome sequencing and annotation.</title>
        <authorList>
            <consortium name="The Broad Institute Genomics Platform"/>
            <consortium name="The Broad Institute Genome Sequencing Center for Infectious Disease"/>
            <person name="Wu L."/>
            <person name="Ma J."/>
        </authorList>
    </citation>
    <scope>NUCLEOTIDE SEQUENCE [LARGE SCALE GENOMIC DNA]</scope>
    <source>
        <strain evidence="9 10">JCM 13850</strain>
    </source>
</reference>
<evidence type="ECO:0000256" key="2">
    <source>
        <dbReference type="ARBA" id="ARBA00012438"/>
    </source>
</evidence>
<dbReference type="PANTHER" id="PTHR45436">
    <property type="entry name" value="SENSOR HISTIDINE KINASE YKOH"/>
    <property type="match status" value="1"/>
</dbReference>
<dbReference type="InterPro" id="IPR013587">
    <property type="entry name" value="Nitrate/nitrite_sensing"/>
</dbReference>
<dbReference type="EMBL" id="BAAAMR010000034">
    <property type="protein sequence ID" value="GAA2142301.1"/>
    <property type="molecule type" value="Genomic_DNA"/>
</dbReference>
<evidence type="ECO:0000256" key="4">
    <source>
        <dbReference type="ARBA" id="ARBA00022679"/>
    </source>
</evidence>
<feature type="compositionally biased region" description="Low complexity" evidence="6">
    <location>
        <begin position="850"/>
        <end position="859"/>
    </location>
</feature>
<feature type="domain" description="Histidine kinase/HSP90-like ATPase" evidence="8">
    <location>
        <begin position="535"/>
        <end position="644"/>
    </location>
</feature>
<proteinExistence type="predicted"/>
<feature type="region of interest" description="Disordered" evidence="6">
    <location>
        <begin position="678"/>
        <end position="997"/>
    </location>
</feature>
<dbReference type="InterPro" id="IPR003594">
    <property type="entry name" value="HATPase_dom"/>
</dbReference>
<dbReference type="SUPFAM" id="SSF55874">
    <property type="entry name" value="ATPase domain of HSP90 chaperone/DNA topoisomerase II/histidine kinase"/>
    <property type="match status" value="1"/>
</dbReference>
<dbReference type="SMART" id="SM00387">
    <property type="entry name" value="HATPase_c"/>
    <property type="match status" value="1"/>
</dbReference>
<comment type="catalytic activity">
    <reaction evidence="1">
        <text>ATP + protein L-histidine = ADP + protein N-phospho-L-histidine.</text>
        <dbReference type="EC" id="2.7.13.3"/>
    </reaction>
</comment>
<evidence type="ECO:0000256" key="5">
    <source>
        <dbReference type="ARBA" id="ARBA00022777"/>
    </source>
</evidence>
<protein>
    <recommendedName>
        <fullName evidence="2">histidine kinase</fullName>
        <ecNumber evidence="2">2.7.13.3</ecNumber>
    </recommendedName>
</protein>
<evidence type="ECO:0000256" key="7">
    <source>
        <dbReference type="SAM" id="Phobius"/>
    </source>
</evidence>
<dbReference type="InterPro" id="IPR050428">
    <property type="entry name" value="TCS_sensor_his_kinase"/>
</dbReference>
<organism evidence="9 10">
    <name type="scientific">Actinomadura napierensis</name>
    <dbReference type="NCBI Taxonomy" id="267854"/>
    <lineage>
        <taxon>Bacteria</taxon>
        <taxon>Bacillati</taxon>
        <taxon>Actinomycetota</taxon>
        <taxon>Actinomycetes</taxon>
        <taxon>Streptosporangiales</taxon>
        <taxon>Thermomonosporaceae</taxon>
        <taxon>Actinomadura</taxon>
    </lineage>
</organism>
<keyword evidence="10" id="KW-1185">Reference proteome</keyword>
<gene>
    <name evidence="9" type="ORF">GCM10009727_40380</name>
</gene>
<evidence type="ECO:0000256" key="6">
    <source>
        <dbReference type="SAM" id="MobiDB-lite"/>
    </source>
</evidence>
<dbReference type="Gene3D" id="3.30.565.10">
    <property type="entry name" value="Histidine kinase-like ATPase, C-terminal domain"/>
    <property type="match status" value="1"/>
</dbReference>
<dbReference type="Pfam" id="PF02518">
    <property type="entry name" value="HATPase_c"/>
    <property type="match status" value="1"/>
</dbReference>
<name>A0ABN2ZHF2_9ACTN</name>
<feature type="compositionally biased region" description="Basic and acidic residues" evidence="6">
    <location>
        <begin position="895"/>
        <end position="910"/>
    </location>
</feature>
<dbReference type="Proteomes" id="UP001501020">
    <property type="component" value="Unassembled WGS sequence"/>
</dbReference>
<keyword evidence="5" id="KW-0418">Kinase</keyword>
<comment type="caution">
    <text evidence="9">The sequence shown here is derived from an EMBL/GenBank/DDBJ whole genome shotgun (WGS) entry which is preliminary data.</text>
</comment>
<dbReference type="PANTHER" id="PTHR45436:SF5">
    <property type="entry name" value="SENSOR HISTIDINE KINASE TRCS"/>
    <property type="match status" value="1"/>
</dbReference>
<evidence type="ECO:0000256" key="3">
    <source>
        <dbReference type="ARBA" id="ARBA00022553"/>
    </source>
</evidence>
<dbReference type="InterPro" id="IPR036890">
    <property type="entry name" value="HATPase_C_sf"/>
</dbReference>
<sequence length="997" mass="105584">MPKRGRSPDPAAGHRRAPKAARFRSIRFKVVLMVTVSVVSLGVLWAFAASIALGQGLNLRHVETVQDHFGYPSGALGSALQNERRLSMVYLGSHTDGDRAAMESGRLVTDRQAELFRRLVADSGARDAAPPQARRLADRIGGELAALGTGRRAIDGGATSRTKAFTDYTALLSDVGSLQGSLATLDNSEVAKDARNEASLSRARETLAEEDAVLAGALAAGRMTPAEHAQFVKLVGTQRSLYGFSSSELRTADQAYYEHVIGMPEYARLRRLEDGFVASRALVRPSSTAGALWKTTADSNLTRLRGLELSVTAGAEKRAKPISDGIITRVVLAGALGLLAVIASLVIAVWVARSVIRELARLRREAIDLADVRLPGVIRRLRRGDEVDVAAEAPPLAFGTREIDQVGEAFNAARRTAIQGAVEEATLRRNVSDVFVNLARRSQTLLHRQLKLLDSMERRIEAPDDLEDLFRVDHLATRMRRHAEGLIILSGQAPGRGWRSPVAIVDVARAAASEVEDYTRVNVAPMTRAAIVGPAVADVIHLLAELIENATAFSPPHTTVQVHGQAVSHGFTLEVEDRGLSMDEPSLAAANERLASGGEFDLSDASQLGLFVVGRLARRHGVKVTLRTSPYGGMTAIVLLPEDLVVRADTDALQSPPALTTRRAEDALVPVGAIVGGHRADAPGPSVESGQGGSVLRLPAGRHAATPRPEPAEPRPAEPRPAEPRPVEPLARPPQPGDPLRPVSGAPGSDAPGSRPAWFGDRADDRPTGPIGLPSNGLPSDGPATGPIGLPSNGLPSDGPATGPIGVPTDAASGGPATGPIGPIGWGPADTSGDAQAERFGEPSGGAGAEPGTSGEASEMTGPRPVFAEPVQGPLPVQRQSPSAWGEPPAVPEEPAGRQEERSAREEERPAAPPTPRSPREVRRRPPGAGRTDRPPRPKRVRQENMAAQLREEPPARPAAEPEPRAGRTPEELRSMMSSIQKGTRRGRAESLDTEDS</sequence>
<keyword evidence="3" id="KW-0597">Phosphoprotein</keyword>
<evidence type="ECO:0000259" key="8">
    <source>
        <dbReference type="SMART" id="SM00387"/>
    </source>
</evidence>
<dbReference type="Pfam" id="PF08376">
    <property type="entry name" value="NIT"/>
    <property type="match status" value="1"/>
</dbReference>
<keyword evidence="7" id="KW-0472">Membrane</keyword>
<evidence type="ECO:0000313" key="10">
    <source>
        <dbReference type="Proteomes" id="UP001501020"/>
    </source>
</evidence>
<keyword evidence="7" id="KW-1133">Transmembrane helix</keyword>
<feature type="transmembrane region" description="Helical" evidence="7">
    <location>
        <begin position="330"/>
        <end position="352"/>
    </location>
</feature>
<feature type="compositionally biased region" description="Low complexity" evidence="6">
    <location>
        <begin position="811"/>
        <end position="829"/>
    </location>
</feature>